<dbReference type="PANTHER" id="PTHR11803:SF58">
    <property type="entry name" value="PROTEIN HMF1-RELATED"/>
    <property type="match status" value="1"/>
</dbReference>
<protein>
    <submittedName>
        <fullName evidence="3">Enamine/imine deaminase</fullName>
        <ecNumber evidence="3">3.5.4.-</ecNumber>
    </submittedName>
    <submittedName>
        <fullName evidence="2">RidA family protein</fullName>
        <ecNumber evidence="2">3.5.-.-</ecNumber>
    </submittedName>
</protein>
<dbReference type="Proteomes" id="UP001283366">
    <property type="component" value="Unassembled WGS sequence"/>
</dbReference>
<dbReference type="InterPro" id="IPR035959">
    <property type="entry name" value="RutC-like_sf"/>
</dbReference>
<gene>
    <name evidence="3" type="primary">yabJ</name>
    <name evidence="2" type="ORF">SBX37_21590</name>
    <name evidence="3" type="ORF">VIM7927_03404</name>
</gene>
<dbReference type="SUPFAM" id="SSF55298">
    <property type="entry name" value="YjgF-like"/>
    <property type="match status" value="1"/>
</dbReference>
<accession>A0A1Y6IZ24</accession>
<dbReference type="PANTHER" id="PTHR11803">
    <property type="entry name" value="2-IMINOBUTANOATE/2-IMINOPROPANOATE DEAMINASE RIDA"/>
    <property type="match status" value="1"/>
</dbReference>
<dbReference type="Gene3D" id="3.30.1330.40">
    <property type="entry name" value="RutC-like"/>
    <property type="match status" value="1"/>
</dbReference>
<dbReference type="EMBL" id="FXXI01000008">
    <property type="protein sequence ID" value="SMS02090.1"/>
    <property type="molecule type" value="Genomic_DNA"/>
</dbReference>
<dbReference type="Pfam" id="PF01042">
    <property type="entry name" value="Ribonuc_L-PSP"/>
    <property type="match status" value="1"/>
</dbReference>
<dbReference type="RefSeq" id="WP_087482117.1">
    <property type="nucleotide sequence ID" value="NZ_AP024884.1"/>
</dbReference>
<keyword evidence="5" id="KW-1185">Reference proteome</keyword>
<dbReference type="CDD" id="cd00448">
    <property type="entry name" value="YjgF_YER057c_UK114_family"/>
    <property type="match status" value="1"/>
</dbReference>
<dbReference type="GO" id="GO:0005829">
    <property type="term" value="C:cytosol"/>
    <property type="evidence" value="ECO:0007669"/>
    <property type="project" value="TreeGrafter"/>
</dbReference>
<dbReference type="OrthoDB" id="6196780at2"/>
<evidence type="ECO:0000313" key="2">
    <source>
        <dbReference type="EMBL" id="MDW6005468.1"/>
    </source>
</evidence>
<dbReference type="Proteomes" id="UP000196125">
    <property type="component" value="Unassembled WGS sequence"/>
</dbReference>
<sequence>MNLQRKNYASLDEPIGPYVHAVRHENTLYLSGLTAFGTSAQFDPIELQTKAIFEQIRSICQAENTGLENLIKITAFVTDLSRMSELRQALFEVYGEHLPASSLIHVAGLFSPELKIEIEAVVAVA</sequence>
<name>A0A1Y6IZ24_9VIBR</name>
<evidence type="ECO:0000313" key="4">
    <source>
        <dbReference type="Proteomes" id="UP000196125"/>
    </source>
</evidence>
<dbReference type="AlphaFoldDB" id="A0A1Y6IZ24"/>
<dbReference type="InterPro" id="IPR006175">
    <property type="entry name" value="YjgF/YER057c/UK114"/>
</dbReference>
<evidence type="ECO:0000256" key="1">
    <source>
        <dbReference type="ARBA" id="ARBA00010552"/>
    </source>
</evidence>
<comment type="similarity">
    <text evidence="1">Belongs to the RutC family.</text>
</comment>
<dbReference type="EMBL" id="JAWRCO010000002">
    <property type="protein sequence ID" value="MDW6005468.1"/>
    <property type="molecule type" value="Genomic_DNA"/>
</dbReference>
<dbReference type="EC" id="3.5.-.-" evidence="2"/>
<proteinExistence type="inferred from homology"/>
<evidence type="ECO:0000313" key="3">
    <source>
        <dbReference type="EMBL" id="SMS02090.1"/>
    </source>
</evidence>
<keyword evidence="3" id="KW-0378">Hydrolase</keyword>
<reference evidence="2 5" key="2">
    <citation type="submission" date="2023-11" db="EMBL/GenBank/DDBJ databases">
        <title>Plant-associative lifestyle of Vibrio porteresiae and its evolutionary dynamics.</title>
        <authorList>
            <person name="Rameshkumar N."/>
            <person name="Kirti K."/>
        </authorList>
    </citation>
    <scope>NUCLEOTIDE SEQUENCE [LARGE SCALE GENOMIC DNA]</scope>
    <source>
        <strain evidence="2 5">MSSRF38</strain>
    </source>
</reference>
<dbReference type="EC" id="3.5.4.-" evidence="3"/>
<organism evidence="3 4">
    <name type="scientific">Vibrio mangrovi</name>
    <dbReference type="NCBI Taxonomy" id="474394"/>
    <lineage>
        <taxon>Bacteria</taxon>
        <taxon>Pseudomonadati</taxon>
        <taxon>Pseudomonadota</taxon>
        <taxon>Gammaproteobacteria</taxon>
        <taxon>Vibrionales</taxon>
        <taxon>Vibrionaceae</taxon>
        <taxon>Vibrio</taxon>
    </lineage>
</organism>
<evidence type="ECO:0000313" key="5">
    <source>
        <dbReference type="Proteomes" id="UP001283366"/>
    </source>
</evidence>
<dbReference type="GO" id="GO:0019239">
    <property type="term" value="F:deaminase activity"/>
    <property type="evidence" value="ECO:0007669"/>
    <property type="project" value="TreeGrafter"/>
</dbReference>
<reference evidence="3 4" key="1">
    <citation type="submission" date="2017-05" db="EMBL/GenBank/DDBJ databases">
        <authorList>
            <person name="Song R."/>
            <person name="Chenine A.L."/>
            <person name="Ruprecht R.M."/>
        </authorList>
    </citation>
    <scope>NUCLEOTIDE SEQUENCE [LARGE SCALE GENOMIC DNA]</scope>
    <source>
        <strain evidence="3 4">CECT 7927</strain>
    </source>
</reference>